<dbReference type="AlphaFoldDB" id="A0A5C3KAF0"/>
<evidence type="ECO:0000313" key="2">
    <source>
        <dbReference type="Proteomes" id="UP000307440"/>
    </source>
</evidence>
<dbReference type="EMBL" id="ML210624">
    <property type="protein sequence ID" value="TFK16844.1"/>
    <property type="molecule type" value="Genomic_DNA"/>
</dbReference>
<accession>A0A5C3KAF0</accession>
<sequence length="135" mass="15568">MGDKIHVPNAPRNKTLQALLQIEEHQWSAFRKTLAALSHKHLDITQTPSRQRAQVAKVQSKLAARFPTVDLHDRQQLVFLSRYMAREHGERRRRAENERKLALRAAGELGSRADGMYIPFLAIIRLAHFPPYPRS</sequence>
<proteinExistence type="predicted"/>
<name>A0A5C3KAF0_COPMA</name>
<keyword evidence="2" id="KW-1185">Reference proteome</keyword>
<evidence type="ECO:0000313" key="1">
    <source>
        <dbReference type="EMBL" id="TFK16844.1"/>
    </source>
</evidence>
<reference evidence="1 2" key="1">
    <citation type="journal article" date="2019" name="Nat. Ecol. Evol.">
        <title>Megaphylogeny resolves global patterns of mushroom evolution.</title>
        <authorList>
            <person name="Varga T."/>
            <person name="Krizsan K."/>
            <person name="Foldi C."/>
            <person name="Dima B."/>
            <person name="Sanchez-Garcia M."/>
            <person name="Sanchez-Ramirez S."/>
            <person name="Szollosi G.J."/>
            <person name="Szarkandi J.G."/>
            <person name="Papp V."/>
            <person name="Albert L."/>
            <person name="Andreopoulos W."/>
            <person name="Angelini C."/>
            <person name="Antonin V."/>
            <person name="Barry K.W."/>
            <person name="Bougher N.L."/>
            <person name="Buchanan P."/>
            <person name="Buyck B."/>
            <person name="Bense V."/>
            <person name="Catcheside P."/>
            <person name="Chovatia M."/>
            <person name="Cooper J."/>
            <person name="Damon W."/>
            <person name="Desjardin D."/>
            <person name="Finy P."/>
            <person name="Geml J."/>
            <person name="Haridas S."/>
            <person name="Hughes K."/>
            <person name="Justo A."/>
            <person name="Karasinski D."/>
            <person name="Kautmanova I."/>
            <person name="Kiss B."/>
            <person name="Kocsube S."/>
            <person name="Kotiranta H."/>
            <person name="LaButti K.M."/>
            <person name="Lechner B.E."/>
            <person name="Liimatainen K."/>
            <person name="Lipzen A."/>
            <person name="Lukacs Z."/>
            <person name="Mihaltcheva S."/>
            <person name="Morgado L.N."/>
            <person name="Niskanen T."/>
            <person name="Noordeloos M.E."/>
            <person name="Ohm R.A."/>
            <person name="Ortiz-Santana B."/>
            <person name="Ovrebo C."/>
            <person name="Racz N."/>
            <person name="Riley R."/>
            <person name="Savchenko A."/>
            <person name="Shiryaev A."/>
            <person name="Soop K."/>
            <person name="Spirin V."/>
            <person name="Szebenyi C."/>
            <person name="Tomsovsky M."/>
            <person name="Tulloss R.E."/>
            <person name="Uehling J."/>
            <person name="Grigoriev I.V."/>
            <person name="Vagvolgyi C."/>
            <person name="Papp T."/>
            <person name="Martin F.M."/>
            <person name="Miettinen O."/>
            <person name="Hibbett D.S."/>
            <person name="Nagy L.G."/>
        </authorList>
    </citation>
    <scope>NUCLEOTIDE SEQUENCE [LARGE SCALE GENOMIC DNA]</scope>
    <source>
        <strain evidence="1 2">CBS 121175</strain>
    </source>
</reference>
<organism evidence="1 2">
    <name type="scientific">Coprinopsis marcescibilis</name>
    <name type="common">Agaric fungus</name>
    <name type="synonym">Psathyrella marcescibilis</name>
    <dbReference type="NCBI Taxonomy" id="230819"/>
    <lineage>
        <taxon>Eukaryota</taxon>
        <taxon>Fungi</taxon>
        <taxon>Dikarya</taxon>
        <taxon>Basidiomycota</taxon>
        <taxon>Agaricomycotina</taxon>
        <taxon>Agaricomycetes</taxon>
        <taxon>Agaricomycetidae</taxon>
        <taxon>Agaricales</taxon>
        <taxon>Agaricineae</taxon>
        <taxon>Psathyrellaceae</taxon>
        <taxon>Coprinopsis</taxon>
    </lineage>
</organism>
<protein>
    <submittedName>
        <fullName evidence="1">Uncharacterized protein</fullName>
    </submittedName>
</protein>
<dbReference type="Proteomes" id="UP000307440">
    <property type="component" value="Unassembled WGS sequence"/>
</dbReference>
<gene>
    <name evidence="1" type="ORF">FA15DRAFT_385185</name>
</gene>